<sequence>MGTSQPPVLKPDDAHEPGFRGCVVVTGPATTRPAGQRDTRPDLVERRFAAERPHQLWVADITYVRTLSGLCYTAFWGGWCFSDRGGFSSSFDSIGWSHVEGEVL</sequence>
<proteinExistence type="predicted"/>
<organism evidence="1 2">
    <name type="scientific">Actinomyces capricornis</name>
    <dbReference type="NCBI Taxonomy" id="2755559"/>
    <lineage>
        <taxon>Bacteria</taxon>
        <taxon>Bacillati</taxon>
        <taxon>Actinomycetota</taxon>
        <taxon>Actinomycetes</taxon>
        <taxon>Actinomycetales</taxon>
        <taxon>Actinomycetaceae</taxon>
        <taxon>Actinomyces</taxon>
    </lineage>
</organism>
<evidence type="ECO:0000313" key="2">
    <source>
        <dbReference type="Proteomes" id="UP000824496"/>
    </source>
</evidence>
<protein>
    <recommendedName>
        <fullName evidence="3">Transposase</fullName>
    </recommendedName>
</protein>
<name>A0ABN6K2M7_9ACTO</name>
<keyword evidence="2" id="KW-1185">Reference proteome</keyword>
<gene>
    <name evidence="1" type="ORF">MANAM107_06880</name>
</gene>
<evidence type="ECO:0008006" key="3">
    <source>
        <dbReference type="Google" id="ProtNLM"/>
    </source>
</evidence>
<dbReference type="Proteomes" id="UP000824496">
    <property type="component" value="Chromosome"/>
</dbReference>
<reference evidence="1 2" key="1">
    <citation type="submission" date="2021-08" db="EMBL/GenBank/DDBJ databases">
        <title>Whole genome sequence of novel Actinomyces species strain MAS-1.</title>
        <authorList>
            <person name="Saito M."/>
            <person name="Kuwahara N."/>
            <person name="Takizawa T."/>
            <person name="Gotouda H."/>
            <person name="Ochiai T."/>
        </authorList>
    </citation>
    <scope>NUCLEOTIDE SEQUENCE [LARGE SCALE GENOMIC DNA]</scope>
    <source>
        <strain evidence="1 2">MAS-1</strain>
    </source>
</reference>
<accession>A0ABN6K2M7</accession>
<evidence type="ECO:0000313" key="1">
    <source>
        <dbReference type="EMBL" id="BDA63854.1"/>
    </source>
</evidence>
<dbReference type="EMBL" id="AP025017">
    <property type="protein sequence ID" value="BDA63854.1"/>
    <property type="molecule type" value="Genomic_DNA"/>
</dbReference>